<feature type="signal peptide" evidence="7">
    <location>
        <begin position="1"/>
        <end position="22"/>
    </location>
</feature>
<dbReference type="EC" id="2.4.2.31" evidence="7"/>
<keyword evidence="4" id="KW-0548">Nucleotidyltransferase</keyword>
<dbReference type="PANTHER" id="PTHR10339">
    <property type="entry name" value="ADP-RIBOSYLTRANSFERASE"/>
    <property type="match status" value="1"/>
</dbReference>
<keyword evidence="2 7" id="KW-0328">Glycosyltransferase</keyword>
<name>A0A3P8UTE5_CYNSE</name>
<keyword evidence="7" id="KW-0732">Signal</keyword>
<comment type="similarity">
    <text evidence="1 7">Belongs to the Arg-specific ADP-ribosyltransferase family.</text>
</comment>
<dbReference type="Gene3D" id="3.90.176.10">
    <property type="entry name" value="Toxin ADP-ribosyltransferase, Chain A, domain 1"/>
    <property type="match status" value="1"/>
</dbReference>
<evidence type="ECO:0000313" key="9">
    <source>
        <dbReference type="Proteomes" id="UP000265120"/>
    </source>
</evidence>
<dbReference type="Proteomes" id="UP000265120">
    <property type="component" value="Chromosome 9"/>
</dbReference>
<reference evidence="8" key="3">
    <citation type="submission" date="2025-09" db="UniProtKB">
        <authorList>
            <consortium name="Ensembl"/>
        </authorList>
    </citation>
    <scope>IDENTIFICATION</scope>
</reference>
<feature type="chain" id="PRO_5017850702" description="NAD(P)(+)--arginine ADP-ribosyltransferase" evidence="7">
    <location>
        <begin position="23"/>
        <end position="279"/>
    </location>
</feature>
<dbReference type="GO" id="GO:0003950">
    <property type="term" value="F:NAD+ poly-ADP-ribosyltransferase activity"/>
    <property type="evidence" value="ECO:0007669"/>
    <property type="project" value="TreeGrafter"/>
</dbReference>
<keyword evidence="3 7" id="KW-0808">Transferase</keyword>
<dbReference type="Pfam" id="PF01129">
    <property type="entry name" value="ART"/>
    <property type="match status" value="1"/>
</dbReference>
<dbReference type="FunCoup" id="A0A3P8UTE5">
    <property type="interactions" value="61"/>
</dbReference>
<comment type="catalytic activity">
    <reaction evidence="6 7">
        <text>L-arginyl-[protein] + NAD(+) = N(omega)-(ADP-D-ribosyl)-L-arginyl-[protein] + nicotinamide + H(+)</text>
        <dbReference type="Rhea" id="RHEA:19149"/>
        <dbReference type="Rhea" id="RHEA-COMP:10532"/>
        <dbReference type="Rhea" id="RHEA-COMP:15087"/>
        <dbReference type="ChEBI" id="CHEBI:15378"/>
        <dbReference type="ChEBI" id="CHEBI:17154"/>
        <dbReference type="ChEBI" id="CHEBI:29965"/>
        <dbReference type="ChEBI" id="CHEBI:57540"/>
        <dbReference type="ChEBI" id="CHEBI:142554"/>
        <dbReference type="EC" id="2.4.2.31"/>
    </reaction>
</comment>
<dbReference type="OrthoDB" id="423533at2759"/>
<reference evidence="8 9" key="1">
    <citation type="journal article" date="2014" name="Nat. Genet.">
        <title>Whole-genome sequence of a flatfish provides insights into ZW sex chromosome evolution and adaptation to a benthic lifestyle.</title>
        <authorList>
            <person name="Chen S."/>
            <person name="Zhang G."/>
            <person name="Shao C."/>
            <person name="Huang Q."/>
            <person name="Liu G."/>
            <person name="Zhang P."/>
            <person name="Song W."/>
            <person name="An N."/>
            <person name="Chalopin D."/>
            <person name="Volff J.N."/>
            <person name="Hong Y."/>
            <person name="Li Q."/>
            <person name="Sha Z."/>
            <person name="Zhou H."/>
            <person name="Xie M."/>
            <person name="Yu Q."/>
            <person name="Liu Y."/>
            <person name="Xiang H."/>
            <person name="Wang N."/>
            <person name="Wu K."/>
            <person name="Yang C."/>
            <person name="Zhou Q."/>
            <person name="Liao X."/>
            <person name="Yang L."/>
            <person name="Hu Q."/>
            <person name="Zhang J."/>
            <person name="Meng L."/>
            <person name="Jin L."/>
            <person name="Tian Y."/>
            <person name="Lian J."/>
            <person name="Yang J."/>
            <person name="Miao G."/>
            <person name="Liu S."/>
            <person name="Liang Z."/>
            <person name="Yan F."/>
            <person name="Li Y."/>
            <person name="Sun B."/>
            <person name="Zhang H."/>
            <person name="Zhang J."/>
            <person name="Zhu Y."/>
            <person name="Du M."/>
            <person name="Zhao Y."/>
            <person name="Schartl M."/>
            <person name="Tang Q."/>
            <person name="Wang J."/>
        </authorList>
    </citation>
    <scope>NUCLEOTIDE SEQUENCE</scope>
</reference>
<dbReference type="RefSeq" id="XP_008314872.1">
    <property type="nucleotide sequence ID" value="XM_008316650.3"/>
</dbReference>
<keyword evidence="5 7" id="KW-0521">NADP</keyword>
<evidence type="ECO:0000313" key="8">
    <source>
        <dbReference type="Ensembl" id="ENSCSEP00000003971.1"/>
    </source>
</evidence>
<dbReference type="Ensembl" id="ENSCSET00000004020.1">
    <property type="protein sequence ID" value="ENSCSEP00000003971.1"/>
    <property type="gene ID" value="ENSCSEG00000002589.1"/>
</dbReference>
<accession>A0A3P8UTE5</accession>
<dbReference type="InterPro" id="IPR050999">
    <property type="entry name" value="ADP-ribosyltransferase_ARG"/>
</dbReference>
<proteinExistence type="inferred from homology"/>
<dbReference type="GeneTree" id="ENSGT00940000173396"/>
<dbReference type="OMA" id="SPAEEFT"/>
<dbReference type="KEGG" id="csem:103383509"/>
<keyword evidence="7" id="KW-0520">NAD</keyword>
<dbReference type="PRINTS" id="PR00970">
    <property type="entry name" value="RIBTRNSFRASE"/>
</dbReference>
<evidence type="ECO:0000256" key="5">
    <source>
        <dbReference type="ARBA" id="ARBA00022857"/>
    </source>
</evidence>
<dbReference type="GO" id="GO:0106274">
    <property type="term" value="F:NAD+-protein-arginine ADP-ribosyltransferase activity"/>
    <property type="evidence" value="ECO:0007669"/>
    <property type="project" value="UniProtKB-EC"/>
</dbReference>
<dbReference type="GeneID" id="103383509"/>
<dbReference type="InterPro" id="IPR000768">
    <property type="entry name" value="ART"/>
</dbReference>
<protein>
    <recommendedName>
        <fullName evidence="7">NAD(P)(+)--arginine ADP-ribosyltransferase</fullName>
        <ecNumber evidence="7">2.4.2.31</ecNumber>
    </recommendedName>
    <alternativeName>
        <fullName evidence="7">Mono(ADP-ribosyl)transferase</fullName>
    </alternativeName>
</protein>
<dbReference type="AlphaFoldDB" id="A0A3P8UTE5"/>
<reference evidence="8" key="2">
    <citation type="submission" date="2025-08" db="UniProtKB">
        <authorList>
            <consortium name="Ensembl"/>
        </authorList>
    </citation>
    <scope>IDENTIFICATION</scope>
</reference>
<evidence type="ECO:0000256" key="1">
    <source>
        <dbReference type="ARBA" id="ARBA00009558"/>
    </source>
</evidence>
<evidence type="ECO:0000256" key="2">
    <source>
        <dbReference type="ARBA" id="ARBA00022676"/>
    </source>
</evidence>
<dbReference type="GO" id="GO:0016779">
    <property type="term" value="F:nucleotidyltransferase activity"/>
    <property type="evidence" value="ECO:0007669"/>
    <property type="project" value="UniProtKB-KW"/>
</dbReference>
<keyword evidence="9" id="KW-1185">Reference proteome</keyword>
<evidence type="ECO:0000256" key="6">
    <source>
        <dbReference type="ARBA" id="ARBA00047597"/>
    </source>
</evidence>
<sequence length="279" mass="31387">MWDRGNLLLAVILLTTLQQNVAEKLLDMSPDAVDYICSKCRQDAIEKFVNSGLLNNELSLSLGFQKAWNKSQCTKQIKGGIKEHTAALLAYANGDRGFITEFNSEVETKGGNTTRYDNDFNYKAFHFLLMDYMMLQKPQTCQAVYLLLDTKQTAKIKSTVRLGRFTTAVLNFDSLKQLHDFDSEVILNITSCLFAKLGDNICKVNKEDVLLSPSEEFIVENSVTVVDTEDDVTYTMITLNHVSLGDLNNCHICSRSSPSVSTQWPVLVMAVLSFSFVRY</sequence>
<dbReference type="PANTHER" id="PTHR10339:SF27">
    <property type="entry name" value="NAD(P)(+)--ARGININE ADP-RIBOSYLTRANSFERASE"/>
    <property type="match status" value="1"/>
</dbReference>
<dbReference type="InParanoid" id="A0A3P8UTE5"/>
<evidence type="ECO:0000256" key="7">
    <source>
        <dbReference type="RuleBase" id="RU361228"/>
    </source>
</evidence>
<organism evidence="8 9">
    <name type="scientific">Cynoglossus semilaevis</name>
    <name type="common">Tongue sole</name>
    <dbReference type="NCBI Taxonomy" id="244447"/>
    <lineage>
        <taxon>Eukaryota</taxon>
        <taxon>Metazoa</taxon>
        <taxon>Chordata</taxon>
        <taxon>Craniata</taxon>
        <taxon>Vertebrata</taxon>
        <taxon>Euteleostomi</taxon>
        <taxon>Actinopterygii</taxon>
        <taxon>Neopterygii</taxon>
        <taxon>Teleostei</taxon>
        <taxon>Neoteleostei</taxon>
        <taxon>Acanthomorphata</taxon>
        <taxon>Carangaria</taxon>
        <taxon>Pleuronectiformes</taxon>
        <taxon>Pleuronectoidei</taxon>
        <taxon>Cynoglossidae</taxon>
        <taxon>Cynoglossinae</taxon>
        <taxon>Cynoglossus</taxon>
    </lineage>
</organism>
<dbReference type="SUPFAM" id="SSF56399">
    <property type="entry name" value="ADP-ribosylation"/>
    <property type="match status" value="1"/>
</dbReference>
<evidence type="ECO:0000256" key="3">
    <source>
        <dbReference type="ARBA" id="ARBA00022679"/>
    </source>
</evidence>
<evidence type="ECO:0000256" key="4">
    <source>
        <dbReference type="ARBA" id="ARBA00022695"/>
    </source>
</evidence>